<feature type="chain" id="PRO_5046047437" description="Lipoprotein" evidence="2">
    <location>
        <begin position="24"/>
        <end position="213"/>
    </location>
</feature>
<feature type="region of interest" description="Disordered" evidence="1">
    <location>
        <begin position="26"/>
        <end position="65"/>
    </location>
</feature>
<evidence type="ECO:0000256" key="1">
    <source>
        <dbReference type="SAM" id="MobiDB-lite"/>
    </source>
</evidence>
<evidence type="ECO:0008006" key="5">
    <source>
        <dbReference type="Google" id="ProtNLM"/>
    </source>
</evidence>
<protein>
    <recommendedName>
        <fullName evidence="5">Lipoprotein</fullName>
    </recommendedName>
</protein>
<proteinExistence type="predicted"/>
<evidence type="ECO:0000256" key="2">
    <source>
        <dbReference type="SAM" id="SignalP"/>
    </source>
</evidence>
<dbReference type="EMBL" id="JBHUEM010000028">
    <property type="protein sequence ID" value="MFD1738028.1"/>
    <property type="molecule type" value="Genomic_DNA"/>
</dbReference>
<feature type="signal peptide" evidence="2">
    <location>
        <begin position="1"/>
        <end position="23"/>
    </location>
</feature>
<accession>A0ABW4LV81</accession>
<reference evidence="4" key="1">
    <citation type="journal article" date="2019" name="Int. J. Syst. Evol. Microbiol.">
        <title>The Global Catalogue of Microorganisms (GCM) 10K type strain sequencing project: providing services to taxonomists for standard genome sequencing and annotation.</title>
        <authorList>
            <consortium name="The Broad Institute Genomics Platform"/>
            <consortium name="The Broad Institute Genome Sequencing Center for Infectious Disease"/>
            <person name="Wu L."/>
            <person name="Ma J."/>
        </authorList>
    </citation>
    <scope>NUCLEOTIDE SEQUENCE [LARGE SCALE GENOMIC DNA]</scope>
    <source>
        <strain evidence="4">CCUG 49339</strain>
    </source>
</reference>
<keyword evidence="4" id="KW-1185">Reference proteome</keyword>
<dbReference type="PROSITE" id="PS51257">
    <property type="entry name" value="PROKAR_LIPOPROTEIN"/>
    <property type="match status" value="1"/>
</dbReference>
<dbReference type="Proteomes" id="UP001597214">
    <property type="component" value="Unassembled WGS sequence"/>
</dbReference>
<sequence length="213" mass="24033">MRNYCIFLLIVLLILAGCGTNDADNELGTENEQNDQVIEENDTPEGGEEQADEQAGDGSPLPDLEESKTVNMEIEGETQEIVVNLHHHEQLGLSTYVPEDMVVESDDQTFNVYTNFQGSVNKDARFFIKNQTEEKISTYLEGEGFTLTEAGEKAYDFSDKEFLLEKEGFIGRVATLSEHDETYSIGYYYPSEFADGFTPRSHIIVNELVWHGH</sequence>
<comment type="caution">
    <text evidence="3">The sequence shown here is derived from an EMBL/GenBank/DDBJ whole genome shotgun (WGS) entry which is preliminary data.</text>
</comment>
<dbReference type="RefSeq" id="WP_377929244.1">
    <property type="nucleotide sequence ID" value="NZ_JBHUEM010000028.1"/>
</dbReference>
<organism evidence="3 4">
    <name type="scientific">Bacillus salitolerans</name>
    <dbReference type="NCBI Taxonomy" id="1437434"/>
    <lineage>
        <taxon>Bacteria</taxon>
        <taxon>Bacillati</taxon>
        <taxon>Bacillota</taxon>
        <taxon>Bacilli</taxon>
        <taxon>Bacillales</taxon>
        <taxon>Bacillaceae</taxon>
        <taxon>Bacillus</taxon>
    </lineage>
</organism>
<evidence type="ECO:0000313" key="3">
    <source>
        <dbReference type="EMBL" id="MFD1738028.1"/>
    </source>
</evidence>
<keyword evidence="2" id="KW-0732">Signal</keyword>
<feature type="compositionally biased region" description="Acidic residues" evidence="1">
    <location>
        <begin position="26"/>
        <end position="55"/>
    </location>
</feature>
<evidence type="ECO:0000313" key="4">
    <source>
        <dbReference type="Proteomes" id="UP001597214"/>
    </source>
</evidence>
<name>A0ABW4LV81_9BACI</name>
<gene>
    <name evidence="3" type="ORF">ACFSCX_15940</name>
</gene>